<feature type="transmembrane region" description="Helical" evidence="1">
    <location>
        <begin position="341"/>
        <end position="362"/>
    </location>
</feature>
<feature type="transmembrane region" description="Helical" evidence="1">
    <location>
        <begin position="314"/>
        <end position="334"/>
    </location>
</feature>
<feature type="transmembrane region" description="Helical" evidence="1">
    <location>
        <begin position="172"/>
        <end position="195"/>
    </location>
</feature>
<keyword evidence="1" id="KW-0812">Transmembrane</keyword>
<organism evidence="2 3">
    <name type="scientific">Mycolicibacter sinensis (strain JDM601)</name>
    <name type="common">Mycobacterium sinense</name>
    <dbReference type="NCBI Taxonomy" id="875328"/>
    <lineage>
        <taxon>Bacteria</taxon>
        <taxon>Bacillati</taxon>
        <taxon>Actinomycetota</taxon>
        <taxon>Actinomycetes</taxon>
        <taxon>Mycobacteriales</taxon>
        <taxon>Mycobacteriaceae</taxon>
        <taxon>Mycolicibacter</taxon>
    </lineage>
</organism>
<evidence type="ECO:0008006" key="4">
    <source>
        <dbReference type="Google" id="ProtNLM"/>
    </source>
</evidence>
<reference evidence="3" key="1">
    <citation type="submission" date="2016-06" db="EMBL/GenBank/DDBJ databases">
        <authorList>
            <person name="Sutton G."/>
            <person name="Brinkac L."/>
            <person name="Sanka R."/>
            <person name="Adams M."/>
            <person name="Lau E."/>
            <person name="Mehaffy C."/>
            <person name="Tameris M."/>
            <person name="Hatherill M."/>
            <person name="Hanekom W."/>
            <person name="Mahomed H."/>
            <person name="Mcshane H."/>
        </authorList>
    </citation>
    <scope>NUCLEOTIDE SEQUENCE [LARGE SCALE GENOMIC DNA]</scope>
    <source>
        <strain evidence="3">852014-51077_SCH5608930-a</strain>
    </source>
</reference>
<dbReference type="OrthoDB" id="3520547at2"/>
<feature type="transmembrane region" description="Helical" evidence="1">
    <location>
        <begin position="216"/>
        <end position="241"/>
    </location>
</feature>
<dbReference type="EMBL" id="LZIN01000031">
    <property type="protein sequence ID" value="OBG08393.1"/>
    <property type="molecule type" value="Genomic_DNA"/>
</dbReference>
<protein>
    <recommendedName>
        <fullName evidence="4">Transmembrane protein</fullName>
    </recommendedName>
</protein>
<dbReference type="Proteomes" id="UP000093985">
    <property type="component" value="Unassembled WGS sequence"/>
</dbReference>
<evidence type="ECO:0000256" key="1">
    <source>
        <dbReference type="SAM" id="Phobius"/>
    </source>
</evidence>
<accession>A0A1A2ESD6</accession>
<name>A0A1A2ESD6_MYCSD</name>
<sequence>MGFLKQDTPQIDFEEWSRGTRAERIIPMARHWAEVGFGTPVLLHLFYVVKIGLYILGAWLICLTTRGIDGFTDVAQWYAEPVVFEKVVLYTMLFEVIGLGCGFGPLNNRFFPPMGSILYWLRPNTIRLPPWPGRIPLTAGDRRTPFDAALYAALLVLLVIALFSDATGPVPALGTTVGVLPAWQIWAVLGVLAVLGLRDKVIFLAARGEVYGSLTVAFLFAGYGVDLILGAKLVCLVIWLGAATSKLNKHFPFVISTMMSNNPLFRSRSIKRKFFEHFPDDLRPGRLSRWLAHFSTVIEMGVPLVLFFSHGGWAGAIAAFVMLCFHFGILSAIPMGVPLEWNVFMMFSVLALFVGHAGVGLGDLTTPLPILLFVVVAGTVALGNLFPRKVSFLPGMRYYAGNWDTTLWCIKPSADAKIAEGIVAIASMPAAQLEKFYGSKEAAQIPMYMGYAFRAFNTHGRALFTLAHRAMADQNEDDYVLTDGERITSTAIGWNFGDGHFSNEQLIAALQQRCGFEPGEVRVVILDAQPIHRQTQSYRLVDAATGEFERGYVRVADMVTRQPWDDDVPVHVEM</sequence>
<proteinExistence type="predicted"/>
<feature type="transmembrane region" description="Helical" evidence="1">
    <location>
        <begin position="148"/>
        <end position="166"/>
    </location>
</feature>
<keyword evidence="1" id="KW-1133">Transmembrane helix</keyword>
<dbReference type="Pfam" id="PF12077">
    <property type="entry name" value="DUF3556"/>
    <property type="match status" value="1"/>
</dbReference>
<keyword evidence="1" id="KW-0472">Membrane</keyword>
<evidence type="ECO:0000313" key="3">
    <source>
        <dbReference type="Proteomes" id="UP000093985"/>
    </source>
</evidence>
<dbReference type="InterPro" id="IPR021941">
    <property type="entry name" value="DUF3556_TM"/>
</dbReference>
<dbReference type="AlphaFoldDB" id="A0A1A2ESD6"/>
<evidence type="ECO:0000313" key="2">
    <source>
        <dbReference type="EMBL" id="OBG08393.1"/>
    </source>
</evidence>
<comment type="caution">
    <text evidence="2">The sequence shown here is derived from an EMBL/GenBank/DDBJ whole genome shotgun (WGS) entry which is preliminary data.</text>
</comment>
<feature type="transmembrane region" description="Helical" evidence="1">
    <location>
        <begin position="368"/>
        <end position="387"/>
    </location>
</feature>
<feature type="transmembrane region" description="Helical" evidence="1">
    <location>
        <begin position="41"/>
        <end position="62"/>
    </location>
</feature>
<dbReference type="RefSeq" id="WP_064854148.1">
    <property type="nucleotide sequence ID" value="NZ_LZIM01000033.1"/>
</dbReference>
<gene>
    <name evidence="2" type="ORF">A5771_03755</name>
</gene>